<evidence type="ECO:0000259" key="1">
    <source>
        <dbReference type="Pfam" id="PF15515"/>
    </source>
</evidence>
<evidence type="ECO:0000313" key="2">
    <source>
        <dbReference type="EMBL" id="SPJ22800.1"/>
    </source>
</evidence>
<evidence type="ECO:0000313" key="3">
    <source>
        <dbReference type="Proteomes" id="UP000244912"/>
    </source>
</evidence>
<organism evidence="2 3">
    <name type="scientific">Palleronia abyssalis</name>
    <dbReference type="NCBI Taxonomy" id="1501240"/>
    <lineage>
        <taxon>Bacteria</taxon>
        <taxon>Pseudomonadati</taxon>
        <taxon>Pseudomonadota</taxon>
        <taxon>Alphaproteobacteria</taxon>
        <taxon>Rhodobacterales</taxon>
        <taxon>Roseobacteraceae</taxon>
        <taxon>Palleronia</taxon>
    </lineage>
</organism>
<dbReference type="RefSeq" id="WP_219928890.1">
    <property type="nucleotide sequence ID" value="NZ_ONZF01000001.1"/>
</dbReference>
<feature type="domain" description="MvaI/BcnI restriction endonuclease" evidence="1">
    <location>
        <begin position="185"/>
        <end position="437"/>
    </location>
</feature>
<dbReference type="InterPro" id="IPR029127">
    <property type="entry name" value="MvaI_BcnI"/>
</dbReference>
<dbReference type="Proteomes" id="UP000244912">
    <property type="component" value="Unassembled WGS sequence"/>
</dbReference>
<gene>
    <name evidence="2" type="ORF">PAA8504_00599</name>
</gene>
<dbReference type="InterPro" id="IPR043004">
    <property type="entry name" value="MvaI_BcnI_cat"/>
</dbReference>
<dbReference type="Pfam" id="PF15515">
    <property type="entry name" value="MvaI_BcnI"/>
    <property type="match status" value="1"/>
</dbReference>
<dbReference type="AlphaFoldDB" id="A0A2R8BRM0"/>
<sequence length="448" mass="49690">MARLKEALPDLTLEQLRGMMSELGVNRLLVKELAPNDNSKNQPYLSGSMEVTNILPSADPYVDETKDGNRIMKAALPLEWLQPDGTSAPAPHAKLILYPQYPEVRFSGFLKGARNAPSELLTTRQPGRLLFFGITFDRRIIAWCAGPDSKLARALRALGDLEVVGVFRRIPLAVRTKSTRDILLEQLLRIHREDWIESKALRADGSLVPCKASNCIGYTLEAELGVARNGRAEPDFEGWEVKANQVGNFARVPPSKVITLMTPEPTGGVYRDEGVESFIRRFGYADKRGRADRLNFGGVHRVNERHKGTGMTLVLDGYDHNTGKVTDADGALLLVDDKATVAASWSFSALLGIWSKKHAQAVYVPGEVKKVPQREYRYGSIVRLGEGTSFNHLVGALAKGDVYYDPGIKLEDEASANPTTKKRSQFRIKSGNMIDLYDRMEEYDLTGT</sequence>
<reference evidence="2 3" key="1">
    <citation type="submission" date="2018-03" db="EMBL/GenBank/DDBJ databases">
        <authorList>
            <person name="Keele B.F."/>
        </authorList>
    </citation>
    <scope>NUCLEOTIDE SEQUENCE [LARGE SCALE GENOMIC DNA]</scope>
    <source>
        <strain evidence="2 3">CECT 8504</strain>
    </source>
</reference>
<dbReference type="EMBL" id="ONZF01000001">
    <property type="protein sequence ID" value="SPJ22800.1"/>
    <property type="molecule type" value="Genomic_DNA"/>
</dbReference>
<protein>
    <recommendedName>
        <fullName evidence="1">MvaI/BcnI restriction endonuclease domain-containing protein</fullName>
    </recommendedName>
</protein>
<proteinExistence type="predicted"/>
<accession>A0A2R8BRM0</accession>
<name>A0A2R8BRM0_9RHOB</name>
<dbReference type="Gene3D" id="3.40.210.20">
    <property type="entry name" value="MvaI/BcnI restriction endonuclease, catalytic domain"/>
    <property type="match status" value="1"/>
</dbReference>
<keyword evidence="3" id="KW-1185">Reference proteome</keyword>